<proteinExistence type="predicted"/>
<feature type="compositionally biased region" description="Basic residues" evidence="1">
    <location>
        <begin position="259"/>
        <end position="272"/>
    </location>
</feature>
<evidence type="ECO:0000313" key="3">
    <source>
        <dbReference type="EMBL" id="KAK9149627.1"/>
    </source>
</evidence>
<name>A0AAP0KE83_9MAGN</name>
<reference evidence="3 4" key="1">
    <citation type="submission" date="2024-01" db="EMBL/GenBank/DDBJ databases">
        <title>Genome assemblies of Stephania.</title>
        <authorList>
            <person name="Yang L."/>
        </authorList>
    </citation>
    <scope>NUCLEOTIDE SEQUENCE [LARGE SCALE GENOMIC DNA]</scope>
    <source>
        <strain evidence="3">JXDWG</strain>
        <tissue evidence="3">Leaf</tissue>
    </source>
</reference>
<comment type="caution">
    <text evidence="3">The sequence shown here is derived from an EMBL/GenBank/DDBJ whole genome shotgun (WGS) entry which is preliminary data.</text>
</comment>
<feature type="compositionally biased region" description="Low complexity" evidence="1">
    <location>
        <begin position="236"/>
        <end position="257"/>
    </location>
</feature>
<organism evidence="3 4">
    <name type="scientific">Stephania cephalantha</name>
    <dbReference type="NCBI Taxonomy" id="152367"/>
    <lineage>
        <taxon>Eukaryota</taxon>
        <taxon>Viridiplantae</taxon>
        <taxon>Streptophyta</taxon>
        <taxon>Embryophyta</taxon>
        <taxon>Tracheophyta</taxon>
        <taxon>Spermatophyta</taxon>
        <taxon>Magnoliopsida</taxon>
        <taxon>Ranunculales</taxon>
        <taxon>Menispermaceae</taxon>
        <taxon>Menispermoideae</taxon>
        <taxon>Cissampelideae</taxon>
        <taxon>Stephania</taxon>
    </lineage>
</organism>
<dbReference type="PROSITE" id="PS51840">
    <property type="entry name" value="C2_NT"/>
    <property type="match status" value="1"/>
</dbReference>
<dbReference type="Pfam" id="PF10358">
    <property type="entry name" value="NT-C2"/>
    <property type="match status" value="1"/>
</dbReference>
<feature type="region of interest" description="Disordered" evidence="1">
    <location>
        <begin position="199"/>
        <end position="295"/>
    </location>
</feature>
<keyword evidence="4" id="KW-1185">Reference proteome</keyword>
<accession>A0AAP0KE83</accession>
<protein>
    <recommendedName>
        <fullName evidence="2">C2 NT-type domain-containing protein</fullName>
    </recommendedName>
</protein>
<sequence>MVVVKNMMKWSPWHTLKKFQVKVHSMNLQGLTNYCFINDVVMVLQITWNSKEGGRPASSKNHRNTVSSVEAILHKGLDVVEWTDEFEKVCSFLIRDKNEENYSFSPYNVSFNLLYGQKGDKNKNKLTVVGTASLNIAELALHTKESQMETKLPISLRSDGCGAATNATLSISVSFIEIRDETSDEGFLMRKVRDLASVYRSKKKKAKKTESAEENNNNESCSDTLGCRDESTVFDSEGSPTRSSSSSSSSGSTESQSFWKKRRLSFRSSKKNNNKDPPLLIQPINPTQKTGELGSLESDSCWAERELISRDGDSKIQSEVLFASIDQRSEIAAGESACTAIVAVMAEWIQSNRAAMPTKSELDGLIIKGSSEWHKLCSNEAFIARYPDKHFDLETVLEANLRPVSVMPNKSFVGFFGSERFESLKGTMSFDEIWDEISRDVEEGGEPNVYIVSWNDHFFLLKMDCDACYVIDSLGERLFEGCGQAYVVKFSEKSRMYNLVDKTEDLVCSGRECCREYFKRFLAGLQLKELEMEEQRSHAVPSALLHQRLQIEFHFCRGG</sequence>
<evidence type="ECO:0000256" key="1">
    <source>
        <dbReference type="SAM" id="MobiDB-lite"/>
    </source>
</evidence>
<gene>
    <name evidence="3" type="ORF">Scep_008384</name>
</gene>
<dbReference type="Proteomes" id="UP001419268">
    <property type="component" value="Unassembled WGS sequence"/>
</dbReference>
<dbReference type="InterPro" id="IPR019448">
    <property type="entry name" value="NT-C2"/>
</dbReference>
<dbReference type="EMBL" id="JBBNAG010000003">
    <property type="protein sequence ID" value="KAK9149627.1"/>
    <property type="molecule type" value="Genomic_DNA"/>
</dbReference>
<dbReference type="PANTHER" id="PTHR31182:SF17">
    <property type="entry name" value="EEIG1_EHBP1 PROTEIN AMINO-TERMINAL DOMAIN PROTEIN"/>
    <property type="match status" value="1"/>
</dbReference>
<dbReference type="PANTHER" id="PTHR31182">
    <property type="entry name" value="C2 NT-TYPE DOMAIN-CONTAINING PROTEIN"/>
    <property type="match status" value="1"/>
</dbReference>
<evidence type="ECO:0000313" key="4">
    <source>
        <dbReference type="Proteomes" id="UP001419268"/>
    </source>
</evidence>
<evidence type="ECO:0000259" key="2">
    <source>
        <dbReference type="PROSITE" id="PS51840"/>
    </source>
</evidence>
<dbReference type="AlphaFoldDB" id="A0AAP0KE83"/>
<feature type="domain" description="C2 NT-type" evidence="2">
    <location>
        <begin position="9"/>
        <end position="177"/>
    </location>
</feature>